<evidence type="ECO:0000313" key="2">
    <source>
        <dbReference type="Proteomes" id="UP000319143"/>
    </source>
</evidence>
<dbReference type="EMBL" id="SJPV01000021">
    <property type="protein sequence ID" value="TWU30678.1"/>
    <property type="molecule type" value="Genomic_DNA"/>
</dbReference>
<protein>
    <submittedName>
        <fullName evidence="1">Uncharacterized protein</fullName>
    </submittedName>
</protein>
<dbReference type="AlphaFoldDB" id="A0A5C6D1R7"/>
<keyword evidence="2" id="KW-1185">Reference proteome</keyword>
<comment type="caution">
    <text evidence="1">The sequence shown here is derived from an EMBL/GenBank/DDBJ whole genome shotgun (WGS) entry which is preliminary data.</text>
</comment>
<gene>
    <name evidence="1" type="ORF">Poly41_65830</name>
</gene>
<dbReference type="Proteomes" id="UP000319143">
    <property type="component" value="Unassembled WGS sequence"/>
</dbReference>
<reference evidence="1 2" key="1">
    <citation type="submission" date="2019-02" db="EMBL/GenBank/DDBJ databases">
        <title>Deep-cultivation of Planctomycetes and their phenomic and genomic characterization uncovers novel biology.</title>
        <authorList>
            <person name="Wiegand S."/>
            <person name="Jogler M."/>
            <person name="Boedeker C."/>
            <person name="Pinto D."/>
            <person name="Vollmers J."/>
            <person name="Rivas-Marin E."/>
            <person name="Kohn T."/>
            <person name="Peeters S.H."/>
            <person name="Heuer A."/>
            <person name="Rast P."/>
            <person name="Oberbeckmann S."/>
            <person name="Bunk B."/>
            <person name="Jeske O."/>
            <person name="Meyerdierks A."/>
            <person name="Storesund J.E."/>
            <person name="Kallscheuer N."/>
            <person name="Luecker S."/>
            <person name="Lage O.M."/>
            <person name="Pohl T."/>
            <person name="Merkel B.J."/>
            <person name="Hornburger P."/>
            <person name="Mueller R.-W."/>
            <person name="Bruemmer F."/>
            <person name="Labrenz M."/>
            <person name="Spormann A.M."/>
            <person name="Op Den Camp H."/>
            <person name="Overmann J."/>
            <person name="Amann R."/>
            <person name="Jetten M.S.M."/>
            <person name="Mascher T."/>
            <person name="Medema M.H."/>
            <person name="Devos D.P."/>
            <person name="Kaster A.-K."/>
            <person name="Ovreas L."/>
            <person name="Rohde M."/>
            <person name="Galperin M.Y."/>
            <person name="Jogler C."/>
        </authorList>
    </citation>
    <scope>NUCLEOTIDE SEQUENCE [LARGE SCALE GENOMIC DNA]</scope>
    <source>
        <strain evidence="1 2">Poly41</strain>
    </source>
</reference>
<sequence>MAKKKAIMRVQCQELNRGFPPPLDILHSADHLCTKEARLCFKLVAECVKHFELKRIDENLDDSPPPLGMSGSLLKLLMVSLVKT</sequence>
<proteinExistence type="predicted"/>
<organism evidence="1 2">
    <name type="scientific">Novipirellula artificiosorum</name>
    <dbReference type="NCBI Taxonomy" id="2528016"/>
    <lineage>
        <taxon>Bacteria</taxon>
        <taxon>Pseudomonadati</taxon>
        <taxon>Planctomycetota</taxon>
        <taxon>Planctomycetia</taxon>
        <taxon>Pirellulales</taxon>
        <taxon>Pirellulaceae</taxon>
        <taxon>Novipirellula</taxon>
    </lineage>
</organism>
<evidence type="ECO:0000313" key="1">
    <source>
        <dbReference type="EMBL" id="TWU30678.1"/>
    </source>
</evidence>
<accession>A0A5C6D1R7</accession>
<name>A0A5C6D1R7_9BACT</name>